<feature type="compositionally biased region" description="Acidic residues" evidence="2">
    <location>
        <begin position="366"/>
        <end position="375"/>
    </location>
</feature>
<dbReference type="PIR" id="T27574">
    <property type="entry name" value="T27574"/>
</dbReference>
<proteinExistence type="predicted"/>
<evidence type="ECO:0000313" key="4">
    <source>
        <dbReference type="Proteomes" id="UP000001940"/>
    </source>
</evidence>
<dbReference type="DIP" id="DIP-25282N"/>
<dbReference type="STRING" id="6239.ZC443.4.1"/>
<evidence type="ECO:0000256" key="2">
    <source>
        <dbReference type="SAM" id="MobiDB-lite"/>
    </source>
</evidence>
<keyword evidence="4" id="KW-1185">Reference proteome</keyword>
<dbReference type="UCSC" id="ZC443.4">
    <property type="organism name" value="c. elegans"/>
</dbReference>
<evidence type="ECO:0000313" key="5">
    <source>
        <dbReference type="WormBase" id="ZC443.4"/>
    </source>
</evidence>
<feature type="compositionally biased region" description="Acidic residues" evidence="2">
    <location>
        <begin position="272"/>
        <end position="305"/>
    </location>
</feature>
<dbReference type="InParanoid" id="Q23319"/>
<dbReference type="GeneID" id="191170"/>
<dbReference type="FunCoup" id="Q23319">
    <property type="interactions" value="1301"/>
</dbReference>
<organism evidence="3 4">
    <name type="scientific">Caenorhabditis elegans</name>
    <dbReference type="NCBI Taxonomy" id="6239"/>
    <lineage>
        <taxon>Eukaryota</taxon>
        <taxon>Metazoa</taxon>
        <taxon>Ecdysozoa</taxon>
        <taxon>Nematoda</taxon>
        <taxon>Chromadorea</taxon>
        <taxon>Rhabditida</taxon>
        <taxon>Rhabditina</taxon>
        <taxon>Rhabditomorpha</taxon>
        <taxon>Rhabditoidea</taxon>
        <taxon>Rhabditidae</taxon>
        <taxon>Peloderinae</taxon>
        <taxon>Caenorhabditis</taxon>
    </lineage>
</organism>
<feature type="compositionally biased region" description="Polar residues" evidence="2">
    <location>
        <begin position="318"/>
        <end position="327"/>
    </location>
</feature>
<dbReference type="CTD" id="191170"/>
<feature type="region of interest" description="Disordered" evidence="2">
    <location>
        <begin position="357"/>
        <end position="389"/>
    </location>
</feature>
<dbReference type="KEGG" id="cel:CELE_ZC443.4"/>
<reference evidence="3 4" key="1">
    <citation type="journal article" date="1998" name="Science">
        <title>Genome sequence of the nematode C. elegans: a platform for investigating biology.</title>
        <authorList>
            <consortium name="The C. elegans sequencing consortium"/>
            <person name="Sulson J.E."/>
            <person name="Waterston R."/>
        </authorList>
    </citation>
    <scope>NUCLEOTIDE SEQUENCE [LARGE SCALE GENOMIC DNA]</scope>
    <source>
        <strain evidence="3 4">Bristol N2</strain>
    </source>
</reference>
<evidence type="ECO:0000256" key="1">
    <source>
        <dbReference type="SAM" id="Coils"/>
    </source>
</evidence>
<feature type="compositionally biased region" description="Basic and acidic residues" evidence="2">
    <location>
        <begin position="306"/>
        <end position="317"/>
    </location>
</feature>
<gene>
    <name evidence="3" type="ORF">CELE_ZC443.4</name>
    <name evidence="3 5" type="ORF">ZC443.4</name>
</gene>
<dbReference type="Bgee" id="WBGene00013899">
    <property type="expression patterns" value="Expressed in larva and 3 other cell types or tissues"/>
</dbReference>
<dbReference type="EMBL" id="BX284605">
    <property type="protein sequence ID" value="CAA99946.1"/>
    <property type="molecule type" value="Genomic_DNA"/>
</dbReference>
<dbReference type="SMR" id="Q23319"/>
<dbReference type="OrthoDB" id="5857728at2759"/>
<dbReference type="WormBase" id="ZC443.4">
    <property type="protein sequence ID" value="CE06588"/>
    <property type="gene ID" value="WBGene00013899"/>
</dbReference>
<feature type="coiled-coil region" evidence="1">
    <location>
        <begin position="222"/>
        <end position="254"/>
    </location>
</feature>
<evidence type="ECO:0000313" key="3">
    <source>
        <dbReference type="EMBL" id="CAA99946.1"/>
    </source>
</evidence>
<dbReference type="RefSeq" id="NP_506208.1">
    <property type="nucleotide sequence ID" value="NM_073807.4"/>
</dbReference>
<name>Q23319_CAEEL</name>
<dbReference type="PaxDb" id="6239-ZC443.4"/>
<dbReference type="Proteomes" id="UP000001940">
    <property type="component" value="Chromosome V"/>
</dbReference>
<dbReference type="HOGENOM" id="CLU_802235_0_0_1"/>
<keyword evidence="1" id="KW-0175">Coiled coil</keyword>
<protein>
    <submittedName>
        <fullName evidence="3">DUF659 domain-containing protein</fullName>
    </submittedName>
</protein>
<sequence length="389" mass="44984">MPVVNTANFVDRLRDITKRIDIRPSLQNVSKRWHNVYDALAVGSPQQVQEFYKYIKVYKQCPANDLLFMNMTVQLARAAMFPTNSMFKQMLKFEKHMDGLILAEGIHGVYGSRGIEILCGHNDHLLRRYRRFKRHSEIKRADKEIKIARKTAKQMAALREVRAKSRSQKNVPAYSFDDPALIPGEGPIPERATKVYYNAVKSVQAPTPEQAPVAQDVVVNELSEVKKYCEILKAQMEEAEKRREEDDVANKLNEVVEKLISTAKDSGKSQKEDEEEEDDDDDDDEEEEENVEDDENLEDDEDDRTEDQSSIRCRQSESENINFPDFQSCNITEDQKQAIMRILLGKSEEEKVEAMEVTQEQKIEESSDDEEEIEKIDDKDVDAMEYEML</sequence>
<dbReference type="AGR" id="WB:WBGene00013899"/>
<dbReference type="eggNOG" id="ENOG502THAP">
    <property type="taxonomic scope" value="Eukaryota"/>
</dbReference>
<accession>Q23319</accession>
<dbReference type="OMA" id="MLKFEKH"/>
<dbReference type="AlphaFoldDB" id="Q23319"/>
<feature type="region of interest" description="Disordered" evidence="2">
    <location>
        <begin position="261"/>
        <end position="327"/>
    </location>
</feature>